<proteinExistence type="predicted"/>
<dbReference type="SUPFAM" id="SSF48371">
    <property type="entry name" value="ARM repeat"/>
    <property type="match status" value="1"/>
</dbReference>
<dbReference type="InterPro" id="IPR016024">
    <property type="entry name" value="ARM-type_fold"/>
</dbReference>
<dbReference type="Proteomes" id="UP001642360">
    <property type="component" value="Unassembled WGS sequence"/>
</dbReference>
<accession>A0ABC8T6X0</accession>
<dbReference type="InterPro" id="IPR011989">
    <property type="entry name" value="ARM-like"/>
</dbReference>
<dbReference type="PANTHER" id="PTHR37743:SF1">
    <property type="entry name" value="ARM REPEAT SUPERFAMILY PROTEIN"/>
    <property type="match status" value="1"/>
</dbReference>
<keyword evidence="2" id="KW-1185">Reference proteome</keyword>
<evidence type="ECO:0000313" key="1">
    <source>
        <dbReference type="EMBL" id="CAK9165077.1"/>
    </source>
</evidence>
<sequence>MIGIRVDRLHCADEDVIDGAICIFKAAIFKTNHSLNGSSLTDTRQMDAVLPLLLHLLDERDGTARAVVMLLAEYCSISLDSGCLQEILKRLASGNVSQRRNAVDVISELILISLDSVNLDSHLMWQDIANQLLECLEDEESVIQAQASNLIPIIEPSLVLPGLVRLIYLSDEGIQSSACNSLVAVLKNNNKKPEVICSLLDSLSNLCQSPDLPEVAGGRREGSKLDTDRVLKLIPEWSKTVTDWSLISGPLIDKMFMEPSNAIFVRFLSYISEHLAEAADVVFCRLLLHARQQKEIDEGHFTDQECKTYPSDGAVKFQSSLFDRLCPLLIIRLLPLRVFNELNSSLMYGELPSRDTMHDNEYFSIDDTECVAKLLMNRAFNKFELEDVRKLAAELCGRIHPYILFPIVSSQLKIAANAHDLLKIKACLFSICTSLVIRGRDSVLPPVISRITETIETVLLWPSMDGDEVSKAQHGCIDCLALMVCTELQALELFNCTWNGTSIVGEDGCSGSASARNSVHTYVIHQLTCDKNEFISSGREKSEANVPLPFRLCMANVLISACQKISNSGRKPFAQKTLPCLIQSVGVAKEPEIRAACIQVLFSAVYHLKTAILPYSSNLLKVSLKSLREGSDKERMAGTKLIASLMASEEPVVQNISEGLLEATTLLSALSLSDPSPDVRKVCQQLLVCMTSP</sequence>
<organism evidence="1 2">
    <name type="scientific">Ilex paraguariensis</name>
    <name type="common">yerba mate</name>
    <dbReference type="NCBI Taxonomy" id="185542"/>
    <lineage>
        <taxon>Eukaryota</taxon>
        <taxon>Viridiplantae</taxon>
        <taxon>Streptophyta</taxon>
        <taxon>Embryophyta</taxon>
        <taxon>Tracheophyta</taxon>
        <taxon>Spermatophyta</taxon>
        <taxon>Magnoliopsida</taxon>
        <taxon>eudicotyledons</taxon>
        <taxon>Gunneridae</taxon>
        <taxon>Pentapetalae</taxon>
        <taxon>asterids</taxon>
        <taxon>campanulids</taxon>
        <taxon>Aquifoliales</taxon>
        <taxon>Aquifoliaceae</taxon>
        <taxon>Ilex</taxon>
    </lineage>
</organism>
<dbReference type="AlphaFoldDB" id="A0ABC8T6X0"/>
<dbReference type="EMBL" id="CAUOFW020004314">
    <property type="protein sequence ID" value="CAK9165077.1"/>
    <property type="molecule type" value="Genomic_DNA"/>
</dbReference>
<reference evidence="1 2" key="1">
    <citation type="submission" date="2024-02" db="EMBL/GenBank/DDBJ databases">
        <authorList>
            <person name="Vignale AGUSTIN F."/>
            <person name="Sosa J E."/>
            <person name="Modenutti C."/>
        </authorList>
    </citation>
    <scope>NUCLEOTIDE SEQUENCE [LARGE SCALE GENOMIC DNA]</scope>
</reference>
<evidence type="ECO:0008006" key="3">
    <source>
        <dbReference type="Google" id="ProtNLM"/>
    </source>
</evidence>
<evidence type="ECO:0000313" key="2">
    <source>
        <dbReference type="Proteomes" id="UP001642360"/>
    </source>
</evidence>
<gene>
    <name evidence="1" type="ORF">ILEXP_LOCUS34221</name>
</gene>
<comment type="caution">
    <text evidence="1">The sequence shown here is derived from an EMBL/GenBank/DDBJ whole genome shotgun (WGS) entry which is preliminary data.</text>
</comment>
<dbReference type="PANTHER" id="PTHR37743">
    <property type="entry name" value="ARM REPEAT SUPERFAMILY PROTEIN"/>
    <property type="match status" value="1"/>
</dbReference>
<protein>
    <recommendedName>
        <fullName evidence="3">ARM repeat superfamily protein</fullName>
    </recommendedName>
</protein>
<dbReference type="Gene3D" id="1.25.10.10">
    <property type="entry name" value="Leucine-rich Repeat Variant"/>
    <property type="match status" value="2"/>
</dbReference>
<name>A0ABC8T6X0_9AQUA</name>